<dbReference type="Proteomes" id="UP000230605">
    <property type="component" value="Chromosome 5"/>
</dbReference>
<reference evidence="1 2" key="1">
    <citation type="submission" date="2015-10" db="EMBL/GenBank/DDBJ databases">
        <title>The cercosporin biosynthetic gene cluster was horizontally transferred to several fungal lineages and shown to be expanded in Cercospora beticola based on microsynteny with recipient genomes.</title>
        <authorList>
            <person name="De Jonge R."/>
            <person name="Ebert M.K."/>
            <person name="Suttle J.C."/>
            <person name="Jurick Ii W.M."/>
            <person name="Secor G.A."/>
            <person name="Thomma B.P."/>
            <person name="Van De Peer Y."/>
            <person name="Bolton M.D."/>
        </authorList>
    </citation>
    <scope>NUCLEOTIDE SEQUENCE [LARGE SCALE GENOMIC DNA]</scope>
    <source>
        <strain evidence="1 2">09-40</strain>
    </source>
</reference>
<gene>
    <name evidence="1" type="ORF">CB0940_07754</name>
</gene>
<dbReference type="AlphaFoldDB" id="A0A2G5H844"/>
<organism evidence="1 2">
    <name type="scientific">Cercospora beticola</name>
    <name type="common">Sugarbeet leaf spot fungus</name>
    <dbReference type="NCBI Taxonomy" id="122368"/>
    <lineage>
        <taxon>Eukaryota</taxon>
        <taxon>Fungi</taxon>
        <taxon>Dikarya</taxon>
        <taxon>Ascomycota</taxon>
        <taxon>Pezizomycotina</taxon>
        <taxon>Dothideomycetes</taxon>
        <taxon>Dothideomycetidae</taxon>
        <taxon>Mycosphaerellales</taxon>
        <taxon>Mycosphaerellaceae</taxon>
        <taxon>Cercospora</taxon>
    </lineage>
</organism>
<evidence type="ECO:0000313" key="2">
    <source>
        <dbReference type="Proteomes" id="UP000230605"/>
    </source>
</evidence>
<evidence type="ECO:0000313" key="1">
    <source>
        <dbReference type="EMBL" id="PIA88700.1"/>
    </source>
</evidence>
<protein>
    <submittedName>
        <fullName evidence="1">Uncharacterized protein</fullName>
    </submittedName>
</protein>
<dbReference type="OrthoDB" id="3818343at2759"/>
<proteinExistence type="predicted"/>
<name>A0A2G5H844_CERBT</name>
<accession>A0A2G5H844</accession>
<comment type="caution">
    <text evidence="1">The sequence shown here is derived from an EMBL/GenBank/DDBJ whole genome shotgun (WGS) entry which is preliminary data.</text>
</comment>
<dbReference type="EMBL" id="LKMD01000108">
    <property type="protein sequence ID" value="PIA88700.1"/>
    <property type="molecule type" value="Genomic_DNA"/>
</dbReference>
<sequence length="308" mass="34790">MASMNTSTKGFLALPPEIRDLVYQYATEETLPWPESFTEKHSDIPKPCHLASLQQLSDPDPADPLLVNYPSNPPRPTWLSLLRCCRTTHSDMKHLFPLTDPTSPISPKCNPDHATARLLLTLTSTTSTITWLSLRCHPVHLETLHIKLHLSDLWAADLTSGHPQTENRIVHALFLLLRQFFTFGPHLSRETAISTPIRLKTVVLSLEAGPPSEEPCRNTDRLLQRYLFSEGHANQQMATIAGVLVIWLQRFASSGLLCGYVEELHLDCTKLVEEHGDDAKFPILEPRPGWTMCKDIFAKLGYEWTMNL</sequence>